<organism evidence="1 2">
    <name type="scientific">Candidatus Methanoperedens nitratireducens</name>
    <dbReference type="NCBI Taxonomy" id="1392998"/>
    <lineage>
        <taxon>Archaea</taxon>
        <taxon>Methanobacteriati</taxon>
        <taxon>Methanobacteriota</taxon>
        <taxon>Stenosarchaea group</taxon>
        <taxon>Methanomicrobia</taxon>
        <taxon>Methanosarcinales</taxon>
        <taxon>ANME-2 cluster</taxon>
        <taxon>Candidatus Methanoperedentaceae</taxon>
        <taxon>Candidatus Methanoperedens</taxon>
    </lineage>
</organism>
<evidence type="ECO:0000313" key="1">
    <source>
        <dbReference type="EMBL" id="KPQ41085.1"/>
    </source>
</evidence>
<reference evidence="1 2" key="1">
    <citation type="submission" date="2015-09" db="EMBL/GenBank/DDBJ databases">
        <title>A metagenomics-based metabolic model of nitrate-dependent anaerobic oxidation of methane by Methanoperedens-like archaea.</title>
        <authorList>
            <person name="Arshad A."/>
            <person name="Speth D.R."/>
            <person name="De Graaf R.M."/>
            <person name="Op Den Camp H.J."/>
            <person name="Jetten M.S."/>
            <person name="Welte C.U."/>
        </authorList>
    </citation>
    <scope>NUCLEOTIDE SEQUENCE [LARGE SCALE GENOMIC DNA]</scope>
</reference>
<dbReference type="Proteomes" id="UP000050360">
    <property type="component" value="Unassembled WGS sequence"/>
</dbReference>
<dbReference type="EMBL" id="LKCM01000445">
    <property type="protein sequence ID" value="KPQ41085.1"/>
    <property type="molecule type" value="Genomic_DNA"/>
</dbReference>
<proteinExistence type="predicted"/>
<dbReference type="AlphaFoldDB" id="A0A0P7ZCB3"/>
<gene>
    <name evidence="1" type="ORF">MPEBLZ_04368</name>
</gene>
<feature type="non-terminal residue" evidence="1">
    <location>
        <position position="1"/>
    </location>
</feature>
<name>A0A0P7ZCB3_9EURY</name>
<comment type="caution">
    <text evidence="1">The sequence shown here is derived from an EMBL/GenBank/DDBJ whole genome shotgun (WGS) entry which is preliminary data.</text>
</comment>
<protein>
    <submittedName>
        <fullName evidence="1">Uncharacterized protein</fullName>
    </submittedName>
</protein>
<sequence>NMKNKGTQLGAVLAAMLLRGKIIYEENE</sequence>
<accession>A0A0P7ZCB3</accession>
<evidence type="ECO:0000313" key="2">
    <source>
        <dbReference type="Proteomes" id="UP000050360"/>
    </source>
</evidence>